<evidence type="ECO:0000256" key="7">
    <source>
        <dbReference type="RuleBase" id="RU003738"/>
    </source>
</evidence>
<evidence type="ECO:0000259" key="9">
    <source>
        <dbReference type="Pfam" id="PF02784"/>
    </source>
</evidence>
<protein>
    <recommendedName>
        <fullName evidence="5 6">Diaminopimelate decarboxylase</fullName>
        <shortName evidence="5">DAP decarboxylase</shortName>
        <shortName evidence="5">DAPDC</shortName>
        <ecNumber evidence="5 6">4.1.1.20</ecNumber>
    </recommendedName>
</protein>
<dbReference type="PANTHER" id="PTHR43727:SF2">
    <property type="entry name" value="GROUP IV DECARBOXYLASE"/>
    <property type="match status" value="1"/>
</dbReference>
<dbReference type="Gene3D" id="2.40.37.10">
    <property type="entry name" value="Lyase, Ornithine Decarboxylase, Chain A, domain 1"/>
    <property type="match status" value="1"/>
</dbReference>
<comment type="catalytic activity">
    <reaction evidence="5 7">
        <text>meso-2,6-diaminopimelate + H(+) = L-lysine + CO2</text>
        <dbReference type="Rhea" id="RHEA:15101"/>
        <dbReference type="ChEBI" id="CHEBI:15378"/>
        <dbReference type="ChEBI" id="CHEBI:16526"/>
        <dbReference type="ChEBI" id="CHEBI:32551"/>
        <dbReference type="ChEBI" id="CHEBI:57791"/>
        <dbReference type="EC" id="4.1.1.20"/>
    </reaction>
</comment>
<organism evidence="10 11">
    <name type="scientific">Thauera mechernichensis</name>
    <dbReference type="NCBI Taxonomy" id="82788"/>
    <lineage>
        <taxon>Bacteria</taxon>
        <taxon>Pseudomonadati</taxon>
        <taxon>Pseudomonadota</taxon>
        <taxon>Betaproteobacteria</taxon>
        <taxon>Rhodocyclales</taxon>
        <taxon>Zoogloeaceae</taxon>
        <taxon>Thauera</taxon>
    </lineage>
</organism>
<gene>
    <name evidence="5 10" type="primary">lysA</name>
    <name evidence="10" type="ORF">ACFQ4M_02700</name>
</gene>
<evidence type="ECO:0000256" key="1">
    <source>
        <dbReference type="ARBA" id="ARBA00001933"/>
    </source>
</evidence>
<evidence type="ECO:0000256" key="3">
    <source>
        <dbReference type="ARBA" id="ARBA00022898"/>
    </source>
</evidence>
<keyword evidence="2 5" id="KW-0210">Decarboxylase</keyword>
<feature type="domain" description="Orn/DAP/Arg decarboxylase 2 C-terminal" evidence="8">
    <location>
        <begin position="42"/>
        <end position="380"/>
    </location>
</feature>
<dbReference type="InterPro" id="IPR002986">
    <property type="entry name" value="DAP_deCOOHase_LysA"/>
</dbReference>
<dbReference type="Proteomes" id="UP001597158">
    <property type="component" value="Unassembled WGS sequence"/>
</dbReference>
<keyword evidence="5" id="KW-0028">Amino-acid biosynthesis</keyword>
<feature type="binding site" evidence="5">
    <location>
        <position position="324"/>
    </location>
    <ligand>
        <name>substrate</name>
    </ligand>
</feature>
<feature type="binding site" evidence="5">
    <location>
        <position position="382"/>
    </location>
    <ligand>
        <name>pyridoxal 5'-phosphate</name>
        <dbReference type="ChEBI" id="CHEBI:597326"/>
    </ligand>
</feature>
<feature type="modified residue" description="N6-(pyridoxal phosphate)lysine" evidence="5">
    <location>
        <position position="72"/>
    </location>
</feature>
<proteinExistence type="inferred from homology"/>
<dbReference type="Gene3D" id="3.20.20.10">
    <property type="entry name" value="Alanine racemase"/>
    <property type="match status" value="1"/>
</dbReference>
<dbReference type="InterPro" id="IPR022644">
    <property type="entry name" value="De-COase2_N"/>
</dbReference>
<dbReference type="EMBL" id="JBHTMC010000002">
    <property type="protein sequence ID" value="MFD1262475.1"/>
    <property type="molecule type" value="Genomic_DNA"/>
</dbReference>
<dbReference type="GO" id="GO:0008836">
    <property type="term" value="F:diaminopimelate decarboxylase activity"/>
    <property type="evidence" value="ECO:0007669"/>
    <property type="project" value="UniProtKB-EC"/>
</dbReference>
<dbReference type="HAMAP" id="MF_02120">
    <property type="entry name" value="LysA"/>
    <property type="match status" value="1"/>
</dbReference>
<keyword evidence="5 7" id="KW-0457">Lysine biosynthesis</keyword>
<dbReference type="SUPFAM" id="SSF51419">
    <property type="entry name" value="PLP-binding barrel"/>
    <property type="match status" value="1"/>
</dbReference>
<dbReference type="PROSITE" id="PS00879">
    <property type="entry name" value="ODR_DC_2_2"/>
    <property type="match status" value="1"/>
</dbReference>
<dbReference type="InterPro" id="IPR009006">
    <property type="entry name" value="Ala_racemase/Decarboxylase_C"/>
</dbReference>
<comment type="subunit">
    <text evidence="5">Homodimer.</text>
</comment>
<evidence type="ECO:0000256" key="6">
    <source>
        <dbReference type="NCBIfam" id="TIGR01048"/>
    </source>
</evidence>
<comment type="similarity">
    <text evidence="5">Belongs to the Orn/Lys/Arg decarboxylase class-II family. LysA subfamily.</text>
</comment>
<evidence type="ECO:0000256" key="5">
    <source>
        <dbReference type="HAMAP-Rule" id="MF_02120"/>
    </source>
</evidence>
<feature type="binding site" evidence="5">
    <location>
        <position position="328"/>
    </location>
    <ligand>
        <name>substrate</name>
    </ligand>
</feature>
<sequence>MNANTPACPNLPVPTLQLREGALWLEERPLADIAARFGTPTYVYSRAALESAFTAWQEALAGRRALVCYAVKANSNLGILSVFARLGAGFDIVSAGELARVQAAGGRADRIVFSGVGKTAAEMRIALEAGIRCFNVESAAELERLNAVAGELGSTAPIALRVNPDVDPKTHPYISTGLKGNKFGVAFADAFALYQRAAALPNLRVAGIACHIGSQLLDPAPMAEAAQKLLDLVDRLGAAGIALEHIDLGGGLGIRYRDEMPPTVADYLAPLLAVFAGREEELCFEPGRSLVGNAGLLLTRIEYLKPGETKNFAIVDAAMNDLARPALYDAWHEVVAVTPHDGDEQVYEIVGPICESGDFLAHDRSLKVNAGDLLAILSAGAYGMTMSSNYNTRPRAAEVLIDGSEMHEIRRRETVAELFAAERTLA</sequence>
<feature type="binding site" evidence="5">
    <location>
        <begin position="285"/>
        <end position="288"/>
    </location>
    <ligand>
        <name>pyridoxal 5'-phosphate</name>
        <dbReference type="ChEBI" id="CHEBI:597326"/>
    </ligand>
</feature>
<evidence type="ECO:0000259" key="8">
    <source>
        <dbReference type="Pfam" id="PF00278"/>
    </source>
</evidence>
<feature type="binding site" evidence="5">
    <location>
        <position position="355"/>
    </location>
    <ligand>
        <name>substrate</name>
    </ligand>
</feature>
<comment type="function">
    <text evidence="5">Specifically catalyzes the decarboxylation of meso-diaminopimelate (meso-DAP) to L-lysine.</text>
</comment>
<feature type="binding site" evidence="5">
    <location>
        <position position="251"/>
    </location>
    <ligand>
        <name>pyridoxal 5'-phosphate</name>
        <dbReference type="ChEBI" id="CHEBI:597326"/>
    </ligand>
</feature>
<evidence type="ECO:0000313" key="10">
    <source>
        <dbReference type="EMBL" id="MFD1262475.1"/>
    </source>
</evidence>
<dbReference type="PRINTS" id="PR01179">
    <property type="entry name" value="ODADCRBXLASE"/>
</dbReference>
<feature type="binding site" evidence="5">
    <location>
        <position position="288"/>
    </location>
    <ligand>
        <name>substrate</name>
    </ligand>
</feature>
<dbReference type="InterPro" id="IPR022657">
    <property type="entry name" value="De-COase2_CS"/>
</dbReference>
<keyword evidence="4 5" id="KW-0456">Lyase</keyword>
<evidence type="ECO:0000256" key="2">
    <source>
        <dbReference type="ARBA" id="ARBA00022793"/>
    </source>
</evidence>
<dbReference type="PRINTS" id="PR01181">
    <property type="entry name" value="DAPDCRBXLASE"/>
</dbReference>
<feature type="binding site" evidence="5">
    <location>
        <position position="382"/>
    </location>
    <ligand>
        <name>substrate</name>
    </ligand>
</feature>
<dbReference type="InterPro" id="IPR022643">
    <property type="entry name" value="De-COase2_C"/>
</dbReference>
<dbReference type="InterPro" id="IPR029066">
    <property type="entry name" value="PLP-binding_barrel"/>
</dbReference>
<keyword evidence="3 5" id="KW-0663">Pyridoxal phosphate</keyword>
<evidence type="ECO:0000313" key="11">
    <source>
        <dbReference type="Proteomes" id="UP001597158"/>
    </source>
</evidence>
<dbReference type="Pfam" id="PF00278">
    <property type="entry name" value="Orn_DAP_Arg_deC"/>
    <property type="match status" value="1"/>
</dbReference>
<name>A0ABW3WB94_9RHOO</name>
<comment type="cofactor">
    <cofactor evidence="1 5 7">
        <name>pyridoxal 5'-phosphate</name>
        <dbReference type="ChEBI" id="CHEBI:597326"/>
    </cofactor>
</comment>
<comment type="pathway">
    <text evidence="5 7">Amino-acid biosynthesis; L-lysine biosynthesis via DAP pathway; L-lysine from DL-2,6-diaminopimelate: step 1/1.</text>
</comment>
<dbReference type="RefSeq" id="WP_277831292.1">
    <property type="nucleotide sequence ID" value="NZ_JARQZE010000003.1"/>
</dbReference>
<keyword evidence="11" id="KW-1185">Reference proteome</keyword>
<feature type="domain" description="Orn/DAP/Arg decarboxylase 2 N-terminal" evidence="9">
    <location>
        <begin position="47"/>
        <end position="291"/>
    </location>
</feature>
<dbReference type="EC" id="4.1.1.20" evidence="5 6"/>
<accession>A0ABW3WB94</accession>
<comment type="caution">
    <text evidence="10">The sequence shown here is derived from an EMBL/GenBank/DDBJ whole genome shotgun (WGS) entry which is preliminary data.</text>
</comment>
<dbReference type="SUPFAM" id="SSF50621">
    <property type="entry name" value="Alanine racemase C-terminal domain-like"/>
    <property type="match status" value="1"/>
</dbReference>
<reference evidence="11" key="1">
    <citation type="journal article" date="2019" name="Int. J. Syst. Evol. Microbiol.">
        <title>The Global Catalogue of Microorganisms (GCM) 10K type strain sequencing project: providing services to taxonomists for standard genome sequencing and annotation.</title>
        <authorList>
            <consortium name="The Broad Institute Genomics Platform"/>
            <consortium name="The Broad Institute Genome Sequencing Center for Infectious Disease"/>
            <person name="Wu L."/>
            <person name="Ma J."/>
        </authorList>
    </citation>
    <scope>NUCLEOTIDE SEQUENCE [LARGE SCALE GENOMIC DNA]</scope>
    <source>
        <strain evidence="11">CCUG 48884</strain>
    </source>
</reference>
<dbReference type="Pfam" id="PF02784">
    <property type="entry name" value="Orn_Arg_deC_N"/>
    <property type="match status" value="1"/>
</dbReference>
<dbReference type="CDD" id="cd06828">
    <property type="entry name" value="PLPDE_III_DapDC"/>
    <property type="match status" value="1"/>
</dbReference>
<dbReference type="NCBIfam" id="TIGR01048">
    <property type="entry name" value="lysA"/>
    <property type="match status" value="1"/>
</dbReference>
<dbReference type="InterPro" id="IPR000183">
    <property type="entry name" value="Orn/DAP/Arg_de-COase"/>
</dbReference>
<dbReference type="PANTHER" id="PTHR43727">
    <property type="entry name" value="DIAMINOPIMELATE DECARBOXYLASE"/>
    <property type="match status" value="1"/>
</dbReference>
<evidence type="ECO:0000256" key="4">
    <source>
        <dbReference type="ARBA" id="ARBA00023239"/>
    </source>
</evidence>